<dbReference type="InterPro" id="IPR045865">
    <property type="entry name" value="ACT-like_dom_sf"/>
</dbReference>
<dbReference type="NCBIfam" id="TIGR01127">
    <property type="entry name" value="ilvA_1Cterm"/>
    <property type="match status" value="1"/>
</dbReference>
<evidence type="ECO:0000313" key="7">
    <source>
        <dbReference type="EMBL" id="GEQ99306.1"/>
    </source>
</evidence>
<evidence type="ECO:0000256" key="4">
    <source>
        <dbReference type="ARBA" id="ARBA00023239"/>
    </source>
</evidence>
<dbReference type="SUPFAM" id="SSF53686">
    <property type="entry name" value="Tryptophan synthase beta subunit-like PLP-dependent enzymes"/>
    <property type="match status" value="1"/>
</dbReference>
<dbReference type="CDD" id="cd01562">
    <property type="entry name" value="Thr-dehyd"/>
    <property type="match status" value="1"/>
</dbReference>
<accession>A0A5A7MU40</accession>
<reference evidence="7 8" key="1">
    <citation type="submission" date="2019-09" db="EMBL/GenBank/DDBJ databases">
        <title>NBRP : Genome information of microbial organism related human and environment.</title>
        <authorList>
            <person name="Hattori M."/>
            <person name="Oshima K."/>
            <person name="Inaba H."/>
            <person name="Suda W."/>
            <person name="Sakamoto M."/>
            <person name="Iino T."/>
            <person name="Kitahara M."/>
            <person name="Oshida Y."/>
            <person name="Iida T."/>
            <person name="Kudo T."/>
            <person name="Itoh T."/>
            <person name="Ohkuma M."/>
        </authorList>
    </citation>
    <scope>NUCLEOTIDE SEQUENCE [LARGE SCALE GENOMIC DNA]</scope>
    <source>
        <strain evidence="7 8">Hi-2</strain>
    </source>
</reference>
<dbReference type="CDD" id="cd04886">
    <property type="entry name" value="ACT_ThrD-II-like"/>
    <property type="match status" value="1"/>
</dbReference>
<dbReference type="GO" id="GO:0004794">
    <property type="term" value="F:threonine deaminase activity"/>
    <property type="evidence" value="ECO:0007669"/>
    <property type="project" value="InterPro"/>
</dbReference>
<dbReference type="PANTHER" id="PTHR48078">
    <property type="entry name" value="THREONINE DEHYDRATASE, MITOCHONDRIAL-RELATED"/>
    <property type="match status" value="1"/>
</dbReference>
<dbReference type="InterPro" id="IPR050147">
    <property type="entry name" value="Ser/Thr_Dehydratase"/>
</dbReference>
<dbReference type="GO" id="GO:0006565">
    <property type="term" value="P:L-serine catabolic process"/>
    <property type="evidence" value="ECO:0007669"/>
    <property type="project" value="TreeGrafter"/>
</dbReference>
<dbReference type="GO" id="GO:0003941">
    <property type="term" value="F:L-serine ammonia-lyase activity"/>
    <property type="evidence" value="ECO:0007669"/>
    <property type="project" value="UniProtKB-EC"/>
</dbReference>
<dbReference type="PANTHER" id="PTHR48078:SF6">
    <property type="entry name" value="L-THREONINE DEHYDRATASE CATABOLIC TDCB"/>
    <property type="match status" value="1"/>
</dbReference>
<dbReference type="FunFam" id="3.40.50.1100:FF:000007">
    <property type="entry name" value="L-threonine dehydratase catabolic TdcB"/>
    <property type="match status" value="1"/>
</dbReference>
<dbReference type="SUPFAM" id="SSF55021">
    <property type="entry name" value="ACT-like"/>
    <property type="match status" value="1"/>
</dbReference>
<dbReference type="InterPro" id="IPR005789">
    <property type="entry name" value="Thr_deHydtase_catblc"/>
</dbReference>
<evidence type="ECO:0000259" key="6">
    <source>
        <dbReference type="PROSITE" id="PS51671"/>
    </source>
</evidence>
<evidence type="ECO:0000256" key="3">
    <source>
        <dbReference type="ARBA" id="ARBA00022898"/>
    </source>
</evidence>
<dbReference type="Gene3D" id="3.40.50.1100">
    <property type="match status" value="2"/>
</dbReference>
<dbReference type="InterPro" id="IPR001926">
    <property type="entry name" value="TrpB-like_PALP"/>
</dbReference>
<comment type="similarity">
    <text evidence="2">Belongs to the serine/threonine dehydratase family.</text>
</comment>
<evidence type="ECO:0000256" key="2">
    <source>
        <dbReference type="ARBA" id="ARBA00010869"/>
    </source>
</evidence>
<keyword evidence="4 7" id="KW-0456">Lyase</keyword>
<comment type="catalytic activity">
    <reaction evidence="5">
        <text>L-serine = pyruvate + NH4(+)</text>
        <dbReference type="Rhea" id="RHEA:19169"/>
        <dbReference type="ChEBI" id="CHEBI:15361"/>
        <dbReference type="ChEBI" id="CHEBI:28938"/>
        <dbReference type="ChEBI" id="CHEBI:33384"/>
        <dbReference type="EC" id="4.3.1.17"/>
    </reaction>
</comment>
<dbReference type="InterPro" id="IPR036052">
    <property type="entry name" value="TrpB-like_PALP_sf"/>
</dbReference>
<protein>
    <submittedName>
        <fullName evidence="7">Threonine ammonia-lyase</fullName>
    </submittedName>
</protein>
<feature type="domain" description="ACT" evidence="6">
    <location>
        <begin position="334"/>
        <end position="413"/>
    </location>
</feature>
<proteinExistence type="inferred from homology"/>
<dbReference type="InterPro" id="IPR044561">
    <property type="entry name" value="ACT_ThrD-II-like"/>
</dbReference>
<dbReference type="Pfam" id="PF00291">
    <property type="entry name" value="PALP"/>
    <property type="match status" value="1"/>
</dbReference>
<gene>
    <name evidence="7" type="ORF">JCM17844_29430</name>
</gene>
<dbReference type="NCBIfam" id="NF005600">
    <property type="entry name" value="PRK07334.1"/>
    <property type="match status" value="1"/>
</dbReference>
<evidence type="ECO:0000256" key="5">
    <source>
        <dbReference type="ARBA" id="ARBA00049406"/>
    </source>
</evidence>
<dbReference type="Proteomes" id="UP000322084">
    <property type="component" value="Unassembled WGS sequence"/>
</dbReference>
<keyword evidence="3" id="KW-0663">Pyridoxal phosphate</keyword>
<dbReference type="GO" id="GO:0006567">
    <property type="term" value="P:L-threonine catabolic process"/>
    <property type="evidence" value="ECO:0007669"/>
    <property type="project" value="InterPro"/>
</dbReference>
<dbReference type="PROSITE" id="PS51671">
    <property type="entry name" value="ACT"/>
    <property type="match status" value="1"/>
</dbReference>
<organism evidence="7 8">
    <name type="scientific">Iodidimonas gelatinilytica</name>
    <dbReference type="NCBI Taxonomy" id="1236966"/>
    <lineage>
        <taxon>Bacteria</taxon>
        <taxon>Pseudomonadati</taxon>
        <taxon>Pseudomonadota</taxon>
        <taxon>Alphaproteobacteria</taxon>
        <taxon>Iodidimonadales</taxon>
        <taxon>Iodidimonadaceae</taxon>
        <taxon>Iodidimonas</taxon>
    </lineage>
</organism>
<comment type="cofactor">
    <cofactor evidence="1">
        <name>pyridoxal 5'-phosphate</name>
        <dbReference type="ChEBI" id="CHEBI:597326"/>
    </cofactor>
</comment>
<sequence>MTASSLPPLPISFSDIEDAARTIQGAVLNTPATRSETLSALTGADIALKFEIFQFTASFKERGALNRLTALTPEERARGIVAMSAGNHAQGVAYHANRLGIPATIFMPEGTPFTKVRNTERLGATVVLSGETLAESTDAARELEAKEGQVFIHPFDDPLVMAGQGTLAIEFLQAFPDLDVLVVPIGGGGLISGIAVAAKHIKPDIKILGVQTEAYPAMKAALEGREIHPTKVTIAEGIAVKKPGQITREVVRQLVDDILIVKESMIEDAIDALMEIEKVVVEGAGAAGLAAVLQFPDLFRGKKVGLPLCGGNIDPRTLSFCVMRGMVRDGRISRLKVTTLDLPGALARVTAIVGKVGGNIAEVYHQRQFATAPVKYTEIELVVETKDRMHGERLVKALEDAGLEVTDTSGAMAMRG</sequence>
<name>A0A5A7MU40_9PROT</name>
<evidence type="ECO:0000313" key="8">
    <source>
        <dbReference type="Proteomes" id="UP000322084"/>
    </source>
</evidence>
<dbReference type="AlphaFoldDB" id="A0A5A7MU40"/>
<dbReference type="InterPro" id="IPR002912">
    <property type="entry name" value="ACT_dom"/>
</dbReference>
<dbReference type="GO" id="GO:0009097">
    <property type="term" value="P:isoleucine biosynthetic process"/>
    <property type="evidence" value="ECO:0007669"/>
    <property type="project" value="TreeGrafter"/>
</dbReference>
<comment type="caution">
    <text evidence="7">The sequence shown here is derived from an EMBL/GenBank/DDBJ whole genome shotgun (WGS) entry which is preliminary data.</text>
</comment>
<evidence type="ECO:0000256" key="1">
    <source>
        <dbReference type="ARBA" id="ARBA00001933"/>
    </source>
</evidence>
<dbReference type="EMBL" id="BKCL01000017">
    <property type="protein sequence ID" value="GEQ99306.1"/>
    <property type="molecule type" value="Genomic_DNA"/>
</dbReference>
<dbReference type="RefSeq" id="WP_150001423.1">
    <property type="nucleotide sequence ID" value="NZ_BKCL01000017.1"/>
</dbReference>